<keyword evidence="3" id="KW-1185">Reference proteome</keyword>
<protein>
    <recommendedName>
        <fullName evidence="4">Secreted protein</fullName>
    </recommendedName>
</protein>
<evidence type="ECO:0000313" key="2">
    <source>
        <dbReference type="EMBL" id="QYS97385.1"/>
    </source>
</evidence>
<keyword evidence="1" id="KW-0732">Signal</keyword>
<proteinExistence type="predicted"/>
<feature type="signal peptide" evidence="1">
    <location>
        <begin position="1"/>
        <end position="24"/>
    </location>
</feature>
<reference evidence="2 3" key="1">
    <citation type="journal article" date="2021" name="BMC Genomics">
        <title>Telomere-to-telomere genome assembly of asparaginase-producing Trichoderma simmonsii.</title>
        <authorList>
            <person name="Chung D."/>
            <person name="Kwon Y.M."/>
            <person name="Yang Y."/>
        </authorList>
    </citation>
    <scope>NUCLEOTIDE SEQUENCE [LARGE SCALE GENOMIC DNA]</scope>
    <source>
        <strain evidence="2 3">GH-Sj1</strain>
    </source>
</reference>
<accession>A0A8G0LCY6</accession>
<dbReference type="EMBL" id="CP075865">
    <property type="protein sequence ID" value="QYS97385.1"/>
    <property type="molecule type" value="Genomic_DNA"/>
</dbReference>
<sequence>MLSCLVSPLSSSFFFLLLLSLSASFAPGIETLFTSVAQALVRMSIPFLWLSKLVSNSISFFHRRIVQQIENYFYSILLASSIRPCRFPGRFQAGSVEGVGGSIRWKTT</sequence>
<feature type="chain" id="PRO_5034082649" description="Secreted protein" evidence="1">
    <location>
        <begin position="25"/>
        <end position="108"/>
    </location>
</feature>
<gene>
    <name evidence="2" type="ORF">H0G86_004618</name>
</gene>
<dbReference type="AlphaFoldDB" id="A0A8G0LCY6"/>
<organism evidence="2 3">
    <name type="scientific">Trichoderma simmonsii</name>
    <dbReference type="NCBI Taxonomy" id="1491479"/>
    <lineage>
        <taxon>Eukaryota</taxon>
        <taxon>Fungi</taxon>
        <taxon>Dikarya</taxon>
        <taxon>Ascomycota</taxon>
        <taxon>Pezizomycotina</taxon>
        <taxon>Sordariomycetes</taxon>
        <taxon>Hypocreomycetidae</taxon>
        <taxon>Hypocreales</taxon>
        <taxon>Hypocreaceae</taxon>
        <taxon>Trichoderma</taxon>
    </lineage>
</organism>
<name>A0A8G0LCY6_9HYPO</name>
<evidence type="ECO:0000313" key="3">
    <source>
        <dbReference type="Proteomes" id="UP000826661"/>
    </source>
</evidence>
<evidence type="ECO:0000256" key="1">
    <source>
        <dbReference type="SAM" id="SignalP"/>
    </source>
</evidence>
<evidence type="ECO:0008006" key="4">
    <source>
        <dbReference type="Google" id="ProtNLM"/>
    </source>
</evidence>
<dbReference type="Proteomes" id="UP000826661">
    <property type="component" value="Chromosome II"/>
</dbReference>